<evidence type="ECO:0000256" key="5">
    <source>
        <dbReference type="ARBA" id="ARBA00022532"/>
    </source>
</evidence>
<protein>
    <recommendedName>
        <fullName evidence="4">dihydrolipoyllysine-residue succinyltransferase</fullName>
        <ecNumber evidence="4">2.3.1.61</ecNumber>
    </recommendedName>
    <alternativeName>
        <fullName evidence="10">2-oxoglutarate dehydrogenase complex component E2</fullName>
    </alternativeName>
</protein>
<comment type="pathway">
    <text evidence="2">Amino-acid degradation; L-lysine degradation via saccharopine pathway; glutaryl-CoA from L-lysine: step 6/6.</text>
</comment>
<evidence type="ECO:0000256" key="2">
    <source>
        <dbReference type="ARBA" id="ARBA00005145"/>
    </source>
</evidence>
<evidence type="ECO:0000313" key="14">
    <source>
        <dbReference type="Proteomes" id="UP000026961"/>
    </source>
</evidence>
<proteinExistence type="inferred from homology"/>
<evidence type="ECO:0000259" key="12">
    <source>
        <dbReference type="PROSITE" id="PS50968"/>
    </source>
</evidence>
<dbReference type="CDD" id="cd06849">
    <property type="entry name" value="lipoyl_domain"/>
    <property type="match status" value="1"/>
</dbReference>
<keyword evidence="7" id="KW-0450">Lipoyl</keyword>
<dbReference type="Pfam" id="PF00198">
    <property type="entry name" value="2-oxoacid_dh"/>
    <property type="match status" value="1"/>
</dbReference>
<dbReference type="PROSITE" id="PS00189">
    <property type="entry name" value="LIPOYL"/>
    <property type="match status" value="1"/>
</dbReference>
<keyword evidence="14" id="KW-1185">Reference proteome</keyword>
<sequence>MDGKYDGLARHYASYGVINMSDISALSYLKVFIDAHCQLGDLVDAVVPFMGESITDGTLATFLKKPGDRVEADEPIAQIETDKVTMDVASTEAGIIEKFVASEGGIVTPGVKVAIIYKSAAQSKTHTQSSEDTSQKHSTTPPSTKENKVEDKPPKVPMPRLRKCIANRLKDSQNTFAMLTTFNEVDMTNLTKLCSDYKDQFVEKHGVKLGLMSCFVKVAVSALQNQPIVNAVIDGDDIIYREYIDISVAVGTSKGLVVPVIRDIDAMNFADIEKGINNLAKKATEGALSINDMVGGTFTISNGGVYGSLISTPIINSPQSSILGMHSIVQRLVVVNGSVLARPMMYLALMYDHRLIDGREAVLFLHRIKDVVEDPRRLLLDI</sequence>
<dbReference type="AlphaFoldDB" id="A0A0D9YSS9"/>
<feature type="region of interest" description="Disordered" evidence="11">
    <location>
        <begin position="124"/>
        <end position="158"/>
    </location>
</feature>
<dbReference type="Gene3D" id="2.40.50.100">
    <property type="match status" value="1"/>
</dbReference>
<dbReference type="HOGENOM" id="CLU_016733_0_0_1"/>
<reference evidence="13" key="2">
    <citation type="submission" date="2018-05" db="EMBL/GenBank/DDBJ databases">
        <title>OgluRS3 (Oryza glumaepatula Reference Sequence Version 3).</title>
        <authorList>
            <person name="Zhang J."/>
            <person name="Kudrna D."/>
            <person name="Lee S."/>
            <person name="Talag J."/>
            <person name="Welchert J."/>
            <person name="Wing R.A."/>
        </authorList>
    </citation>
    <scope>NUCLEOTIDE SEQUENCE [LARGE SCALE GENOMIC DNA]</scope>
</reference>
<evidence type="ECO:0000256" key="8">
    <source>
        <dbReference type="ARBA" id="ARBA00022946"/>
    </source>
</evidence>
<dbReference type="InterPro" id="IPR011053">
    <property type="entry name" value="Single_hybrid_motif"/>
</dbReference>
<evidence type="ECO:0000256" key="7">
    <source>
        <dbReference type="ARBA" id="ARBA00022823"/>
    </source>
</evidence>
<dbReference type="InterPro" id="IPR050537">
    <property type="entry name" value="2-oxoacid_dehydrogenase"/>
</dbReference>
<dbReference type="PANTHER" id="PTHR43416:SF5">
    <property type="entry name" value="DIHYDROLIPOYLLYSINE-RESIDUE SUCCINYLTRANSFERASE COMPONENT OF 2-OXOGLUTARATE DEHYDROGENASE COMPLEX, MITOCHONDRIAL"/>
    <property type="match status" value="1"/>
</dbReference>
<keyword evidence="8" id="KW-0809">Transit peptide</keyword>
<dbReference type="Gramene" id="OGLUM02G18340.1">
    <property type="protein sequence ID" value="OGLUM02G18340.1"/>
    <property type="gene ID" value="OGLUM02G18340"/>
</dbReference>
<dbReference type="GO" id="GO:0045252">
    <property type="term" value="C:oxoglutarate dehydrogenase complex"/>
    <property type="evidence" value="ECO:0007669"/>
    <property type="project" value="InterPro"/>
</dbReference>
<keyword evidence="6" id="KW-0808">Transferase</keyword>
<dbReference type="GO" id="GO:0033512">
    <property type="term" value="P:L-lysine catabolic process to acetyl-CoA via saccharopine"/>
    <property type="evidence" value="ECO:0007669"/>
    <property type="project" value="UniProtKB-UniPathway"/>
</dbReference>
<dbReference type="GO" id="GO:0006099">
    <property type="term" value="P:tricarboxylic acid cycle"/>
    <property type="evidence" value="ECO:0007669"/>
    <property type="project" value="UniProtKB-KW"/>
</dbReference>
<feature type="domain" description="Lipoyl-binding" evidence="12">
    <location>
        <begin position="42"/>
        <end position="117"/>
    </location>
</feature>
<dbReference type="Proteomes" id="UP000026961">
    <property type="component" value="Chromosome 2"/>
</dbReference>
<dbReference type="EnsemblPlants" id="OGLUM02G18340.1">
    <property type="protein sequence ID" value="OGLUM02G18340.1"/>
    <property type="gene ID" value="OGLUM02G18340"/>
</dbReference>
<dbReference type="STRING" id="40148.A0A0D9YSS9"/>
<comment type="cofactor">
    <cofactor evidence="1">
        <name>(R)-lipoate</name>
        <dbReference type="ChEBI" id="CHEBI:83088"/>
    </cofactor>
</comment>
<dbReference type="InterPro" id="IPR023213">
    <property type="entry name" value="CAT-like_dom_sf"/>
</dbReference>
<accession>A0A0D9YSS9</accession>
<evidence type="ECO:0000256" key="11">
    <source>
        <dbReference type="SAM" id="MobiDB-lite"/>
    </source>
</evidence>
<evidence type="ECO:0000256" key="9">
    <source>
        <dbReference type="ARBA" id="ARBA00023315"/>
    </source>
</evidence>
<dbReference type="EC" id="2.3.1.61" evidence="4"/>
<dbReference type="GO" id="GO:0005739">
    <property type="term" value="C:mitochondrion"/>
    <property type="evidence" value="ECO:0007669"/>
    <property type="project" value="TreeGrafter"/>
</dbReference>
<dbReference type="SUPFAM" id="SSF52777">
    <property type="entry name" value="CoA-dependent acyltransferases"/>
    <property type="match status" value="1"/>
</dbReference>
<dbReference type="NCBIfam" id="TIGR01347">
    <property type="entry name" value="sucB"/>
    <property type="match status" value="1"/>
</dbReference>
<feature type="compositionally biased region" description="Polar residues" evidence="11">
    <location>
        <begin position="124"/>
        <end position="144"/>
    </location>
</feature>
<evidence type="ECO:0000256" key="1">
    <source>
        <dbReference type="ARBA" id="ARBA00001938"/>
    </source>
</evidence>
<dbReference type="Pfam" id="PF00364">
    <property type="entry name" value="Biotin_lipoyl"/>
    <property type="match status" value="1"/>
</dbReference>
<reference evidence="13" key="1">
    <citation type="submission" date="2015-04" db="UniProtKB">
        <authorList>
            <consortium name="EnsemblPlants"/>
        </authorList>
    </citation>
    <scope>IDENTIFICATION</scope>
</reference>
<keyword evidence="9" id="KW-0012">Acyltransferase</keyword>
<evidence type="ECO:0000313" key="13">
    <source>
        <dbReference type="EnsemblPlants" id="OGLUM02G18340.1"/>
    </source>
</evidence>
<evidence type="ECO:0000256" key="4">
    <source>
        <dbReference type="ARBA" id="ARBA00012945"/>
    </source>
</evidence>
<name>A0A0D9YSS9_9ORYZ</name>
<dbReference type="InterPro" id="IPR006255">
    <property type="entry name" value="SucB"/>
</dbReference>
<dbReference type="InterPro" id="IPR000089">
    <property type="entry name" value="Biotin_lipoyl"/>
</dbReference>
<evidence type="ECO:0000256" key="3">
    <source>
        <dbReference type="ARBA" id="ARBA00007317"/>
    </source>
</evidence>
<dbReference type="InterPro" id="IPR003016">
    <property type="entry name" value="2-oxoA_DH_lipoyl-BS"/>
</dbReference>
<dbReference type="GO" id="GO:0004149">
    <property type="term" value="F:dihydrolipoyllysine-residue succinyltransferase activity"/>
    <property type="evidence" value="ECO:0007669"/>
    <property type="project" value="UniProtKB-EC"/>
</dbReference>
<dbReference type="SUPFAM" id="SSF51230">
    <property type="entry name" value="Single hybrid motif"/>
    <property type="match status" value="1"/>
</dbReference>
<comment type="similarity">
    <text evidence="3">Belongs to the 2-oxoacid dehydrogenase family.</text>
</comment>
<evidence type="ECO:0000256" key="10">
    <source>
        <dbReference type="ARBA" id="ARBA00032406"/>
    </source>
</evidence>
<keyword evidence="5" id="KW-0816">Tricarboxylic acid cycle</keyword>
<dbReference type="Gene3D" id="3.30.559.10">
    <property type="entry name" value="Chloramphenicol acetyltransferase-like domain"/>
    <property type="match status" value="1"/>
</dbReference>
<dbReference type="GO" id="GO:0050734">
    <property type="term" value="F:hydroxycinnamoyltransferase activity"/>
    <property type="evidence" value="ECO:0007669"/>
    <property type="project" value="UniProtKB-ARBA"/>
</dbReference>
<dbReference type="PANTHER" id="PTHR43416">
    <property type="entry name" value="DIHYDROLIPOYLLYSINE-RESIDUE SUCCINYLTRANSFERASE COMPONENT OF 2-OXOGLUTARATE DEHYDROGENASE COMPLEX, MITOCHONDRIAL-RELATED"/>
    <property type="match status" value="1"/>
</dbReference>
<dbReference type="InterPro" id="IPR001078">
    <property type="entry name" value="2-oxoacid_DH_actylTfrase"/>
</dbReference>
<dbReference type="PROSITE" id="PS50968">
    <property type="entry name" value="BIOTINYL_LIPOYL"/>
    <property type="match status" value="1"/>
</dbReference>
<feature type="compositionally biased region" description="Basic and acidic residues" evidence="11">
    <location>
        <begin position="145"/>
        <end position="154"/>
    </location>
</feature>
<organism evidence="13">
    <name type="scientific">Oryza glumipatula</name>
    <dbReference type="NCBI Taxonomy" id="40148"/>
    <lineage>
        <taxon>Eukaryota</taxon>
        <taxon>Viridiplantae</taxon>
        <taxon>Streptophyta</taxon>
        <taxon>Embryophyta</taxon>
        <taxon>Tracheophyta</taxon>
        <taxon>Spermatophyta</taxon>
        <taxon>Magnoliopsida</taxon>
        <taxon>Liliopsida</taxon>
        <taxon>Poales</taxon>
        <taxon>Poaceae</taxon>
        <taxon>BOP clade</taxon>
        <taxon>Oryzoideae</taxon>
        <taxon>Oryzeae</taxon>
        <taxon>Oryzinae</taxon>
        <taxon>Oryza</taxon>
    </lineage>
</organism>
<dbReference type="UniPathway" id="UPA00868">
    <property type="reaction ID" value="UER00840"/>
</dbReference>
<evidence type="ECO:0000256" key="6">
    <source>
        <dbReference type="ARBA" id="ARBA00022679"/>
    </source>
</evidence>
<dbReference type="eggNOG" id="KOG0559">
    <property type="taxonomic scope" value="Eukaryota"/>
</dbReference>